<reference evidence="5" key="1">
    <citation type="submission" date="2016-10" db="EMBL/GenBank/DDBJ databases">
        <authorList>
            <person name="Varghese N."/>
            <person name="Submissions S."/>
        </authorList>
    </citation>
    <scope>NUCLEOTIDE SEQUENCE [LARGE SCALE GENOMIC DNA]</scope>
    <source>
        <strain evidence="5">DSM 6150</strain>
    </source>
</reference>
<sequence length="391" mass="43702">MKLFLKHWGVTALLALLPLTHALAECNGASWTPDSRYELRNNGSEVYDTQTQLLWKRCVEGMAWNGNTCSGDPINISWNDAVYRYPVDGKDWRLPNIDELTTLRSGTKPTGHVPSGCYDPAINPAVFPYVKESRTWSSSPVPSDPSAAWHIFAERGLVVYNKRSYTGAVRLVRAEQYLGSLGKSGRRGNALAEKKQEAAKRAQEEREAYRVAFKNASSSGDLSAFVERYKTNDPEKLVPKARQKIPTAQKQEAAKRTQEEREAYRAAFKNASSSSDLSAFVDRYKNNDPEKLVPKARLKIPAAQKREREQSARQVRETRQTEPDYGYTLGSPTDTSCLGGRCRNWPVTCNNGIRDVVTYFYSSNYYMSSGGGTKSTLDKSALSACGKITDY</sequence>
<evidence type="ECO:0000259" key="3">
    <source>
        <dbReference type="Pfam" id="PF07603"/>
    </source>
</evidence>
<keyword evidence="2" id="KW-0732">Signal</keyword>
<proteinExistence type="predicted"/>
<feature type="region of interest" description="Disordered" evidence="1">
    <location>
        <begin position="302"/>
        <end position="328"/>
    </location>
</feature>
<evidence type="ECO:0000313" key="5">
    <source>
        <dbReference type="Proteomes" id="UP000242869"/>
    </source>
</evidence>
<dbReference type="AlphaFoldDB" id="A0A1I4VQD4"/>
<dbReference type="EMBL" id="FOVE01000002">
    <property type="protein sequence ID" value="SFN03478.1"/>
    <property type="molecule type" value="Genomic_DNA"/>
</dbReference>
<feature type="compositionally biased region" description="Basic and acidic residues" evidence="1">
    <location>
        <begin position="304"/>
        <end position="322"/>
    </location>
</feature>
<protein>
    <recommendedName>
        <fullName evidence="3">Lcl C-terminal domain-containing protein</fullName>
    </recommendedName>
</protein>
<feature type="domain" description="Lcl C-terminal" evidence="3">
    <location>
        <begin position="46"/>
        <end position="173"/>
    </location>
</feature>
<dbReference type="RefSeq" id="WP_091190280.1">
    <property type="nucleotide sequence ID" value="NZ_FOVE01000002.1"/>
</dbReference>
<organism evidence="4 5">
    <name type="scientific">Formivibrio citricus</name>
    <dbReference type="NCBI Taxonomy" id="83765"/>
    <lineage>
        <taxon>Bacteria</taxon>
        <taxon>Pseudomonadati</taxon>
        <taxon>Pseudomonadota</taxon>
        <taxon>Betaproteobacteria</taxon>
        <taxon>Neisseriales</taxon>
        <taxon>Chitinibacteraceae</taxon>
        <taxon>Formivibrio</taxon>
    </lineage>
</organism>
<dbReference type="Pfam" id="PF07603">
    <property type="entry name" value="Lcl_C"/>
    <property type="match status" value="1"/>
</dbReference>
<dbReference type="Proteomes" id="UP000242869">
    <property type="component" value="Unassembled WGS sequence"/>
</dbReference>
<feature type="chain" id="PRO_5017486000" description="Lcl C-terminal domain-containing protein" evidence="2">
    <location>
        <begin position="25"/>
        <end position="391"/>
    </location>
</feature>
<gene>
    <name evidence="4" type="ORF">SAMN05660284_00327</name>
</gene>
<dbReference type="STRING" id="83765.SAMN05660284_00327"/>
<accession>A0A1I4VQD4</accession>
<dbReference type="PANTHER" id="PTHR35812">
    <property type="entry name" value="LIPOPROTEIN"/>
    <property type="match status" value="1"/>
</dbReference>
<evidence type="ECO:0000256" key="2">
    <source>
        <dbReference type="SAM" id="SignalP"/>
    </source>
</evidence>
<dbReference type="InterPro" id="IPR011460">
    <property type="entry name" value="Lcl_C"/>
</dbReference>
<dbReference type="PANTHER" id="PTHR35812:SF1">
    <property type="entry name" value="LIPOPROTEIN"/>
    <property type="match status" value="1"/>
</dbReference>
<evidence type="ECO:0000313" key="4">
    <source>
        <dbReference type="EMBL" id="SFN03478.1"/>
    </source>
</evidence>
<keyword evidence="5" id="KW-1185">Reference proteome</keyword>
<feature type="signal peptide" evidence="2">
    <location>
        <begin position="1"/>
        <end position="24"/>
    </location>
</feature>
<dbReference type="OrthoDB" id="8555302at2"/>
<name>A0A1I4VQD4_9NEIS</name>
<evidence type="ECO:0000256" key="1">
    <source>
        <dbReference type="SAM" id="MobiDB-lite"/>
    </source>
</evidence>